<dbReference type="InterPro" id="IPR043129">
    <property type="entry name" value="ATPase_NBD"/>
</dbReference>
<accession>A0A6J6FPA5</accession>
<protein>
    <submittedName>
        <fullName evidence="5">Unannotated protein</fullName>
    </submittedName>
</protein>
<organism evidence="5">
    <name type="scientific">freshwater metagenome</name>
    <dbReference type="NCBI Taxonomy" id="449393"/>
    <lineage>
        <taxon>unclassified sequences</taxon>
        <taxon>metagenomes</taxon>
        <taxon>ecological metagenomes</taxon>
    </lineage>
</organism>
<dbReference type="GO" id="GO:0005975">
    <property type="term" value="P:carbohydrate metabolic process"/>
    <property type="evidence" value="ECO:0007669"/>
    <property type="project" value="InterPro"/>
</dbReference>
<dbReference type="Gene3D" id="3.30.420.40">
    <property type="match status" value="3"/>
</dbReference>
<dbReference type="GO" id="GO:0016301">
    <property type="term" value="F:kinase activity"/>
    <property type="evidence" value="ECO:0007669"/>
    <property type="project" value="UniProtKB-KW"/>
</dbReference>
<dbReference type="PANTHER" id="PTHR43095:SF5">
    <property type="entry name" value="XYLULOSE KINASE"/>
    <property type="match status" value="1"/>
</dbReference>
<dbReference type="InterPro" id="IPR050406">
    <property type="entry name" value="FGGY_Carb_Kinase"/>
</dbReference>
<name>A0A6J6FPA5_9ZZZZ</name>
<evidence type="ECO:0000256" key="2">
    <source>
        <dbReference type="ARBA" id="ARBA00022777"/>
    </source>
</evidence>
<evidence type="ECO:0000259" key="3">
    <source>
        <dbReference type="Pfam" id="PF00370"/>
    </source>
</evidence>
<evidence type="ECO:0000256" key="1">
    <source>
        <dbReference type="ARBA" id="ARBA00022679"/>
    </source>
</evidence>
<evidence type="ECO:0000313" key="5">
    <source>
        <dbReference type="EMBL" id="CAB4590906.1"/>
    </source>
</evidence>
<dbReference type="CDD" id="cd07779">
    <property type="entry name" value="ASKHA_NBD_FGGY_YgcE-like"/>
    <property type="match status" value="1"/>
</dbReference>
<dbReference type="PIRSF" id="PIRSF000538">
    <property type="entry name" value="GlpK"/>
    <property type="match status" value="1"/>
</dbReference>
<reference evidence="5" key="1">
    <citation type="submission" date="2020-05" db="EMBL/GenBank/DDBJ databases">
        <authorList>
            <person name="Chiriac C."/>
            <person name="Salcher M."/>
            <person name="Ghai R."/>
            <person name="Kavagutti S V."/>
        </authorList>
    </citation>
    <scope>NUCLEOTIDE SEQUENCE</scope>
</reference>
<evidence type="ECO:0000259" key="4">
    <source>
        <dbReference type="Pfam" id="PF02782"/>
    </source>
</evidence>
<dbReference type="Pfam" id="PF02782">
    <property type="entry name" value="FGGY_C"/>
    <property type="match status" value="1"/>
</dbReference>
<dbReference type="InterPro" id="IPR018485">
    <property type="entry name" value="FGGY_C"/>
</dbReference>
<dbReference type="PANTHER" id="PTHR43095">
    <property type="entry name" value="SUGAR KINASE"/>
    <property type="match status" value="1"/>
</dbReference>
<dbReference type="AlphaFoldDB" id="A0A6J6FPA5"/>
<dbReference type="Pfam" id="PF00370">
    <property type="entry name" value="FGGY_N"/>
    <property type="match status" value="1"/>
</dbReference>
<dbReference type="InterPro" id="IPR018484">
    <property type="entry name" value="FGGY_N"/>
</dbReference>
<dbReference type="SUPFAM" id="SSF53067">
    <property type="entry name" value="Actin-like ATPase domain"/>
    <property type="match status" value="2"/>
</dbReference>
<sequence length="495" mass="53622">MALQREPVSETHGRPVGPFLVGIDCGTQSAKVVVYDAAGTAVARGQQVLRPMERPRHGVVRHPDDDLWTAVVTASRRALEQFRAAGGDEVDIVGVGLCPIRCCKAFLDADGELVEPVMSWMDDHAYRPYLPESGATRWATTASGHLAHRFTGRFRDTAANNIELQWPIDTDTWQWSDDPAAYERHGISRDLLVELQLPGEVIGPLTEAAALATGLPAGVPVVQTANDKAVEMLGSGSLGETTALVSLGTYIAAMVHGTVNHREPQHFWTNFASIPHRYLYESNGVRRGMWTLTWFLDLLGDELAERAVSLGLSREEYLEREAATVPAGSDGLMIVLDWLAPTDKPFRKGMMLGFDARHTRGHVYRSIMEAIALTMKFHVDAMCTELGIVLDEVVVSGGGSHSPLFMQVFADVFGITASRAVGAGGASLGSAICAAVATGVHPDWESAVAAMAAPRESFAPDAANGAVYRQMADTVYHSIRDATDTLFERAYPIFH</sequence>
<feature type="domain" description="Carbohydrate kinase FGGY C-terminal" evidence="4">
    <location>
        <begin position="244"/>
        <end position="437"/>
    </location>
</feature>
<keyword evidence="1" id="KW-0808">Transferase</keyword>
<feature type="domain" description="Carbohydrate kinase FGGY N-terminal" evidence="3">
    <location>
        <begin position="20"/>
        <end position="126"/>
    </location>
</feature>
<dbReference type="InterPro" id="IPR000577">
    <property type="entry name" value="Carb_kinase_FGGY"/>
</dbReference>
<dbReference type="EMBL" id="CAEZSR010000230">
    <property type="protein sequence ID" value="CAB4590906.1"/>
    <property type="molecule type" value="Genomic_DNA"/>
</dbReference>
<gene>
    <name evidence="5" type="ORF">UFOPK1493_03738</name>
</gene>
<proteinExistence type="predicted"/>
<keyword evidence="2" id="KW-0418">Kinase</keyword>